<dbReference type="EMBL" id="CP093428">
    <property type="protein sequence ID" value="WGK88285.1"/>
    <property type="molecule type" value="Genomic_DNA"/>
</dbReference>
<dbReference type="EC" id="4.2.2.3" evidence="5"/>
<feature type="domain" description="Alginate lyase" evidence="4">
    <location>
        <begin position="59"/>
        <end position="297"/>
    </location>
</feature>
<dbReference type="RefSeq" id="WP_223553138.1">
    <property type="nucleotide sequence ID" value="NZ_CP093428.1"/>
</dbReference>
<protein>
    <submittedName>
        <fullName evidence="5">Mannuronate-specific alginate lyase</fullName>
        <ecNumber evidence="5">4.2.2.3</ecNumber>
    </submittedName>
</protein>
<dbReference type="Proteomes" id="UP001243713">
    <property type="component" value="Chromosome"/>
</dbReference>
<reference evidence="5 6" key="1">
    <citation type="submission" date="2022-03" db="EMBL/GenBank/DDBJ databases">
        <title>Plant growth promoting endophytes with ACC deaminase activity.</title>
        <authorList>
            <person name="Charles T."/>
            <person name="Van Dyk A."/>
            <person name="Cheng J."/>
            <person name="Heil J."/>
        </authorList>
    </citation>
    <scope>NUCLEOTIDE SEQUENCE [LARGE SCALE GENOMIC DNA]</scope>
    <source>
        <strain evidence="5 6">8R6</strain>
    </source>
</reference>
<evidence type="ECO:0000313" key="5">
    <source>
        <dbReference type="EMBL" id="WGK88285.1"/>
    </source>
</evidence>
<evidence type="ECO:0000313" key="6">
    <source>
        <dbReference type="Proteomes" id="UP001243713"/>
    </source>
</evidence>
<dbReference type="GO" id="GO:0045135">
    <property type="term" value="F:poly(beta-D-mannuronate) lyase activity"/>
    <property type="evidence" value="ECO:0007669"/>
    <property type="project" value="UniProtKB-EC"/>
</dbReference>
<gene>
    <name evidence="5" type="ORF">MOQ58_17265</name>
</gene>
<accession>A0ABY8MLS6</accession>
<name>A0ABY8MLS6_9PSED</name>
<dbReference type="InterPro" id="IPR008929">
    <property type="entry name" value="Chondroitin_lyas"/>
</dbReference>
<keyword evidence="1 3" id="KW-0732">Signal</keyword>
<proteinExistence type="predicted"/>
<keyword evidence="2 5" id="KW-0456">Lyase</keyword>
<sequence length="370" mass="41604">MRPAHWAAIGVAFILMGPIMQAAAQLRPPQGYYAPATEKKGDAQSCPATPKPYTGDLLIPSKYEGSGKARDQLNAESNKRYKEMSGDINELEKGVNKQVAAYLRLGRPGHVDCTLSWLGDWAKAQALLSTTYTHTGKSMRKWALGSISSAYLRLKFSRSQPLKGREAQTRPIEAWIGKLAEQVVRDWRDQPLDRLNNHQYWAAWSVMAASVVVDRRDLFDWSVAQFRIGASQVDADGYLPNELGRDTRALAYHNYAMGPLMMIASFAQANGVDLREENHGAMRRLATRVEEGIKNPGLFERKTGHKQALEDLNEDGKFAWLEPYCALYDCSAQTNRWRQSVEPMKNYRLGGDITQLFADQKDQVQQPARP</sequence>
<evidence type="ECO:0000259" key="4">
    <source>
        <dbReference type="Pfam" id="PF05426"/>
    </source>
</evidence>
<evidence type="ECO:0000256" key="1">
    <source>
        <dbReference type="ARBA" id="ARBA00022729"/>
    </source>
</evidence>
<dbReference type="Pfam" id="PF05426">
    <property type="entry name" value="Alginate_lyase"/>
    <property type="match status" value="1"/>
</dbReference>
<dbReference type="Gene3D" id="1.50.10.100">
    <property type="entry name" value="Chondroitin AC/alginate lyase"/>
    <property type="match status" value="1"/>
</dbReference>
<feature type="signal peptide" evidence="3">
    <location>
        <begin position="1"/>
        <end position="22"/>
    </location>
</feature>
<dbReference type="NCBIfam" id="NF001467">
    <property type="entry name" value="PRK00325.1-2"/>
    <property type="match status" value="1"/>
</dbReference>
<evidence type="ECO:0000256" key="3">
    <source>
        <dbReference type="SAM" id="SignalP"/>
    </source>
</evidence>
<dbReference type="InterPro" id="IPR008397">
    <property type="entry name" value="Alginate_lyase_dom"/>
</dbReference>
<evidence type="ECO:0000256" key="2">
    <source>
        <dbReference type="ARBA" id="ARBA00023239"/>
    </source>
</evidence>
<feature type="chain" id="PRO_5046055345" evidence="3">
    <location>
        <begin position="23"/>
        <end position="370"/>
    </location>
</feature>
<organism evidence="5 6">
    <name type="scientific">Pseudomonas migulae</name>
    <dbReference type="NCBI Taxonomy" id="78543"/>
    <lineage>
        <taxon>Bacteria</taxon>
        <taxon>Pseudomonadati</taxon>
        <taxon>Pseudomonadota</taxon>
        <taxon>Gammaproteobacteria</taxon>
        <taxon>Pseudomonadales</taxon>
        <taxon>Pseudomonadaceae</taxon>
        <taxon>Pseudomonas</taxon>
    </lineage>
</organism>
<dbReference type="SUPFAM" id="SSF48230">
    <property type="entry name" value="Chondroitin AC/alginate lyase"/>
    <property type="match status" value="1"/>
</dbReference>
<keyword evidence="6" id="KW-1185">Reference proteome</keyword>